<dbReference type="InterPro" id="IPR036465">
    <property type="entry name" value="vWFA_dom_sf"/>
</dbReference>
<gene>
    <name evidence="1" type="ORF">METZ01_LOCUS11530</name>
</gene>
<dbReference type="AlphaFoldDB" id="A0A381NVL6"/>
<name>A0A381NVL6_9ZZZZ</name>
<evidence type="ECO:0008006" key="2">
    <source>
        <dbReference type="Google" id="ProtNLM"/>
    </source>
</evidence>
<reference evidence="1" key="1">
    <citation type="submission" date="2018-05" db="EMBL/GenBank/DDBJ databases">
        <authorList>
            <person name="Lanie J.A."/>
            <person name="Ng W.-L."/>
            <person name="Kazmierczak K.M."/>
            <person name="Andrzejewski T.M."/>
            <person name="Davidsen T.M."/>
            <person name="Wayne K.J."/>
            <person name="Tettelin H."/>
            <person name="Glass J.I."/>
            <person name="Rusch D."/>
            <person name="Podicherti R."/>
            <person name="Tsui H.-C.T."/>
            <person name="Winkler M.E."/>
        </authorList>
    </citation>
    <scope>NUCLEOTIDE SEQUENCE</scope>
</reference>
<accession>A0A381NVL6</accession>
<proteinExistence type="predicted"/>
<protein>
    <recommendedName>
        <fullName evidence="2">VWA domain-containing protein</fullName>
    </recommendedName>
</protein>
<organism evidence="1">
    <name type="scientific">marine metagenome</name>
    <dbReference type="NCBI Taxonomy" id="408172"/>
    <lineage>
        <taxon>unclassified sequences</taxon>
        <taxon>metagenomes</taxon>
        <taxon>ecological metagenomes</taxon>
    </lineage>
</organism>
<sequence length="238" mass="26175">MTTPRDKLPQKSSRAEVDAFLQQVKSRPIVKPDKQRGRLLFAMDATASREPMWDRACHIQGQMFEETAALGGLDVQLAYYRGFMEFAAIPWASSGRDLLSHMTSIHCAAGQTQIAKVIQHGIVETGKASIQALIFVGDAMEEDPAVLNRLAGQLGILGVPIFMFQDSFDPITERAFRDIARLSNGAYCQFDASSAEKLRELLCAVAVFAAGGHKALENYSRTHSAVVAKLTHQLIKPR</sequence>
<dbReference type="SUPFAM" id="SSF53300">
    <property type="entry name" value="vWA-like"/>
    <property type="match status" value="1"/>
</dbReference>
<evidence type="ECO:0000313" key="1">
    <source>
        <dbReference type="EMBL" id="SUZ58676.1"/>
    </source>
</evidence>
<dbReference type="EMBL" id="UINC01000634">
    <property type="protein sequence ID" value="SUZ58676.1"/>
    <property type="molecule type" value="Genomic_DNA"/>
</dbReference>